<feature type="compositionally biased region" description="Low complexity" evidence="1">
    <location>
        <begin position="176"/>
        <end position="196"/>
    </location>
</feature>
<feature type="region of interest" description="Disordered" evidence="1">
    <location>
        <begin position="22"/>
        <end position="148"/>
    </location>
</feature>
<reference evidence="3" key="1">
    <citation type="submission" date="2022-07" db="EMBL/GenBank/DDBJ databases">
        <title>Chromosome-level genome of Muraenolepis orangiensis.</title>
        <authorList>
            <person name="Kim J."/>
        </authorList>
    </citation>
    <scope>NUCLEOTIDE SEQUENCE</scope>
    <source>
        <strain evidence="3">KU_S4_2022</strain>
        <tissue evidence="3">Muscle</tissue>
    </source>
</reference>
<evidence type="ECO:0000256" key="1">
    <source>
        <dbReference type="SAM" id="MobiDB-lite"/>
    </source>
</evidence>
<feature type="compositionally biased region" description="Basic and acidic residues" evidence="1">
    <location>
        <begin position="323"/>
        <end position="333"/>
    </location>
</feature>
<feature type="region of interest" description="Disordered" evidence="1">
    <location>
        <begin position="384"/>
        <end position="444"/>
    </location>
</feature>
<dbReference type="InterPro" id="IPR036575">
    <property type="entry name" value="TFIIS_cen_dom_sf"/>
</dbReference>
<feature type="compositionally biased region" description="Pro residues" evidence="1">
    <location>
        <begin position="429"/>
        <end position="444"/>
    </location>
</feature>
<dbReference type="AlphaFoldDB" id="A0A9Q0I678"/>
<comment type="caution">
    <text evidence="3">The sequence shown here is derived from an EMBL/GenBank/DDBJ whole genome shotgun (WGS) entry which is preliminary data.</text>
</comment>
<dbReference type="EMBL" id="JANIIK010000117">
    <property type="protein sequence ID" value="KAJ3586363.1"/>
    <property type="molecule type" value="Genomic_DNA"/>
</dbReference>
<evidence type="ECO:0000313" key="3">
    <source>
        <dbReference type="EMBL" id="KAJ3586363.1"/>
    </source>
</evidence>
<dbReference type="GO" id="GO:0005634">
    <property type="term" value="C:nucleus"/>
    <property type="evidence" value="ECO:0007669"/>
    <property type="project" value="TreeGrafter"/>
</dbReference>
<feature type="compositionally biased region" description="Basic and acidic residues" evidence="1">
    <location>
        <begin position="389"/>
        <end position="406"/>
    </location>
</feature>
<sequence length="827" mass="89130">MPTVLNAPPFCFCFPTANKSSEHLEAQGESVPPVPQEPATAPVASSSIPVADTPLPQGSGQGATKKPPTSGGVSKKPRLDSPQRAAADPPCKVLAPTDPRKAVGAHRPRKVLAPADLRKALAPADPRKVLAPPNPAAPGSLSSRLPLVPAPKPAKGAFVIPKKQPAPGPLAPPTRGPGSVAVAAAPPSSSPAAAGGNETRTLPVAPAPIAPSSRPSQPNNQVRQSIQRSLAAILFKRVTDCEELDMSEGDVGKLVTSIEVEMFDIFRNTDSKYMNKYRTIMFNLKDPKNKGLLFRVMRGEISPFRLARMSQKDMQATKVPEPSAKESTEEQKRSVPPAVKSRPVQLTHISSVPDLLSCMLKDTTSEHKTHLFDLKCKICTGQMPEEEEPAQKRPKVSDSRDKRESGRTPYGKPPENPWRCFAGDVSPLRAPPDSPDMDSPPPNPFLEPFSRLVIDAPSELSIVESPASPVLESPASPVLESPASPIMDSPASPTAEGFKTKPFAARAYAPVVIPAVSTVTITRRDPRTAASRSLAFPPAGALGRGRTAQSQPVSYAALKVASSGPAMSPATPLRPPPMPKSILMMPSPSADSRLYQTPSRNMNSHSTVDGETSQFLANQTILWKGFLNMLSVAKFMTKGYVVSGSGETLKAELPDTIQIAPKRLFHPFCNLLKDPDLKITAQISCLGLQLFRNLSGQDACNKKDPLQVHIVGNGSHLRNVVDVIKTIVEVLQEVRNSDHHLIHEDGRIEKDTEEVKGIGQDIPLGTSLNGRVAIAKNGPHDAIQEGKENRRLPEEEILHHFHQNAKWELHLRSFQNHNSQVLRVILL</sequence>
<feature type="region of interest" description="Disordered" evidence="1">
    <location>
        <begin position="162"/>
        <end position="221"/>
    </location>
</feature>
<name>A0A9Q0I678_9TELE</name>
<gene>
    <name evidence="3" type="ORF">NHX12_012762</name>
</gene>
<dbReference type="SMART" id="SM00510">
    <property type="entry name" value="TFS2M"/>
    <property type="match status" value="1"/>
</dbReference>
<protein>
    <recommendedName>
        <fullName evidence="2">TFIIS central domain-containing protein</fullName>
    </recommendedName>
</protein>
<organism evidence="3 4">
    <name type="scientific">Muraenolepis orangiensis</name>
    <name type="common">Patagonian moray cod</name>
    <dbReference type="NCBI Taxonomy" id="630683"/>
    <lineage>
        <taxon>Eukaryota</taxon>
        <taxon>Metazoa</taxon>
        <taxon>Chordata</taxon>
        <taxon>Craniata</taxon>
        <taxon>Vertebrata</taxon>
        <taxon>Euteleostomi</taxon>
        <taxon>Actinopterygii</taxon>
        <taxon>Neopterygii</taxon>
        <taxon>Teleostei</taxon>
        <taxon>Neoteleostei</taxon>
        <taxon>Acanthomorphata</taxon>
        <taxon>Zeiogadaria</taxon>
        <taxon>Gadariae</taxon>
        <taxon>Gadiformes</taxon>
        <taxon>Muraenolepidoidei</taxon>
        <taxon>Muraenolepididae</taxon>
        <taxon>Muraenolepis</taxon>
    </lineage>
</organism>
<dbReference type="PANTHER" id="PTHR11477:SF13">
    <property type="entry name" value="DEATH-INDUCER OBLITERATOR 1"/>
    <property type="match status" value="1"/>
</dbReference>
<dbReference type="Proteomes" id="UP001148018">
    <property type="component" value="Unassembled WGS sequence"/>
</dbReference>
<dbReference type="OrthoDB" id="1884872at2759"/>
<proteinExistence type="predicted"/>
<dbReference type="Pfam" id="PF07500">
    <property type="entry name" value="TFIIS_M"/>
    <property type="match status" value="1"/>
</dbReference>
<feature type="compositionally biased region" description="Pro residues" evidence="1">
    <location>
        <begin position="164"/>
        <end position="175"/>
    </location>
</feature>
<dbReference type="SUPFAM" id="SSF46942">
    <property type="entry name" value="Elongation factor TFIIS domain 2"/>
    <property type="match status" value="1"/>
</dbReference>
<dbReference type="PROSITE" id="PS51321">
    <property type="entry name" value="TFIIS_CENTRAL"/>
    <property type="match status" value="1"/>
</dbReference>
<evidence type="ECO:0000313" key="4">
    <source>
        <dbReference type="Proteomes" id="UP001148018"/>
    </source>
</evidence>
<keyword evidence="4" id="KW-1185">Reference proteome</keyword>
<dbReference type="GO" id="GO:0006351">
    <property type="term" value="P:DNA-templated transcription"/>
    <property type="evidence" value="ECO:0007669"/>
    <property type="project" value="InterPro"/>
</dbReference>
<dbReference type="InterPro" id="IPR003618">
    <property type="entry name" value="TFIIS_cen_dom"/>
</dbReference>
<dbReference type="Gene3D" id="1.10.472.30">
    <property type="entry name" value="Transcription elongation factor S-II, central domain"/>
    <property type="match status" value="1"/>
</dbReference>
<evidence type="ECO:0000259" key="2">
    <source>
        <dbReference type="PROSITE" id="PS51321"/>
    </source>
</evidence>
<feature type="region of interest" description="Disordered" evidence="1">
    <location>
        <begin position="308"/>
        <end position="345"/>
    </location>
</feature>
<feature type="region of interest" description="Disordered" evidence="1">
    <location>
        <begin position="467"/>
        <end position="497"/>
    </location>
</feature>
<accession>A0A9Q0I678</accession>
<feature type="domain" description="TFIIS central" evidence="2">
    <location>
        <begin position="222"/>
        <end position="342"/>
    </location>
</feature>
<dbReference type="PANTHER" id="PTHR11477">
    <property type="entry name" value="TRANSCRIPTION FACTOR S-II ZINC FINGER DOMAIN-CONTAINING PROTEIN"/>
    <property type="match status" value="1"/>
</dbReference>